<dbReference type="Proteomes" id="UP000029492">
    <property type="component" value="Chromosome"/>
</dbReference>
<sequence>MPILSDASARPDRTTPSLAGLPRVVPPHRAPPERELPLAAYLRSIRDNALEGFPRRAFEEPVTRRGLLGRSSFVLSDPEAIRRVLVENQANYARTTGTTRILRPILGDGLLISEGSAWRHQRRTLAPAFTPRAIDGLVPHIDAAVADGMDRIAAEAATGPVDLFTSFYRLALEIAGRAMFSVGMDEHGAELRRFIAEYAERMGRPHLLDIVIPPGWPVPLDWSRARFRRRWIPFLDRIIAARRDAERDRPHAGDLLDLLAAARNPDTGAAFTADELRDQVATMILAGHETTAGTLFWAAYLLALAPEMQERVAAEARSADLTDPTGCQSDGRLPLTRAVIDETLRLYPAAFVVVRRALGPDSVAGHAVKASDIVMVSPWVLHRHRTLWSDPDAFDPGRFLPGAPAPRRFAYLPFGAGPRVCIGAQFALSEAVLSLARLLARFRLVLDEREPVLPQAVVTTQPDRPARFRLIPRDPVSP</sequence>
<keyword evidence="4" id="KW-0503">Monooxygenase</keyword>
<feature type="region of interest" description="Disordered" evidence="5">
    <location>
        <begin position="1"/>
        <end position="32"/>
    </location>
</feature>
<dbReference type="STRING" id="693986.MOC_3877"/>
<accession>A0A089NW58</accession>
<evidence type="ECO:0000313" key="6">
    <source>
        <dbReference type="EMBL" id="AIQ91632.1"/>
    </source>
</evidence>
<feature type="binding site" description="axial binding residue" evidence="3">
    <location>
        <position position="421"/>
    </location>
    <ligand>
        <name>heme</name>
        <dbReference type="ChEBI" id="CHEBI:30413"/>
    </ligand>
    <ligandPart>
        <name>Fe</name>
        <dbReference type="ChEBI" id="CHEBI:18248"/>
    </ligandPart>
</feature>
<dbReference type="PANTHER" id="PTHR24305:SF166">
    <property type="entry name" value="CYTOCHROME P450 12A4, MITOCHONDRIAL-RELATED"/>
    <property type="match status" value="1"/>
</dbReference>
<dbReference type="PANTHER" id="PTHR24305">
    <property type="entry name" value="CYTOCHROME P450"/>
    <property type="match status" value="1"/>
</dbReference>
<organism evidence="6 7">
    <name type="scientific">Methylobacterium oryzae CBMB20</name>
    <dbReference type="NCBI Taxonomy" id="693986"/>
    <lineage>
        <taxon>Bacteria</taxon>
        <taxon>Pseudomonadati</taxon>
        <taxon>Pseudomonadota</taxon>
        <taxon>Alphaproteobacteria</taxon>
        <taxon>Hyphomicrobiales</taxon>
        <taxon>Methylobacteriaceae</taxon>
        <taxon>Methylobacterium</taxon>
    </lineage>
</organism>
<name>A0A089NW58_9HYPH</name>
<keyword evidence="3 4" id="KW-0408">Iron</keyword>
<dbReference type="PRINTS" id="PR00463">
    <property type="entry name" value="EP450I"/>
</dbReference>
<dbReference type="PRINTS" id="PR00385">
    <property type="entry name" value="P450"/>
</dbReference>
<dbReference type="GO" id="GO:0016705">
    <property type="term" value="F:oxidoreductase activity, acting on paired donors, with incorporation or reduction of molecular oxygen"/>
    <property type="evidence" value="ECO:0007669"/>
    <property type="project" value="InterPro"/>
</dbReference>
<dbReference type="InterPro" id="IPR050121">
    <property type="entry name" value="Cytochrome_P450_monoxygenase"/>
</dbReference>
<evidence type="ECO:0000256" key="2">
    <source>
        <dbReference type="ARBA" id="ARBA00010617"/>
    </source>
</evidence>
<reference evidence="6 7" key="1">
    <citation type="journal article" date="2014" name="PLoS ONE">
        <title>Genome Information of Methylobacterium oryzae, a Plant-Probiotic Methylotroph in the Phyllosphere.</title>
        <authorList>
            <person name="Kwak M.J."/>
            <person name="Jeong H."/>
            <person name="Madhaiyan M."/>
            <person name="Lee Y."/>
            <person name="Sa T.M."/>
            <person name="Oh T.K."/>
            <person name="Kim J.F."/>
        </authorList>
    </citation>
    <scope>NUCLEOTIDE SEQUENCE [LARGE SCALE GENOMIC DNA]</scope>
    <source>
        <strain evidence="6 7">CBMB20</strain>
    </source>
</reference>
<dbReference type="InterPro" id="IPR002401">
    <property type="entry name" value="Cyt_P450_E_grp-I"/>
</dbReference>
<dbReference type="AlphaFoldDB" id="A0A089NW58"/>
<gene>
    <name evidence="6" type="ORF">MOC_3877</name>
</gene>
<dbReference type="Gene3D" id="1.10.630.10">
    <property type="entry name" value="Cytochrome P450"/>
    <property type="match status" value="1"/>
</dbReference>
<dbReference type="GO" id="GO:0005506">
    <property type="term" value="F:iron ion binding"/>
    <property type="evidence" value="ECO:0007669"/>
    <property type="project" value="InterPro"/>
</dbReference>
<comment type="cofactor">
    <cofactor evidence="1 3">
        <name>heme</name>
        <dbReference type="ChEBI" id="CHEBI:30413"/>
    </cofactor>
</comment>
<evidence type="ECO:0000256" key="3">
    <source>
        <dbReference type="PIRSR" id="PIRSR602401-1"/>
    </source>
</evidence>
<dbReference type="SUPFAM" id="SSF48264">
    <property type="entry name" value="Cytochrome P450"/>
    <property type="match status" value="1"/>
</dbReference>
<keyword evidence="7" id="KW-1185">Reference proteome</keyword>
<evidence type="ECO:0000256" key="4">
    <source>
        <dbReference type="RuleBase" id="RU000461"/>
    </source>
</evidence>
<evidence type="ECO:0000256" key="1">
    <source>
        <dbReference type="ARBA" id="ARBA00001971"/>
    </source>
</evidence>
<dbReference type="InterPro" id="IPR001128">
    <property type="entry name" value="Cyt_P450"/>
</dbReference>
<dbReference type="EMBL" id="CP003811">
    <property type="protein sequence ID" value="AIQ91632.1"/>
    <property type="molecule type" value="Genomic_DNA"/>
</dbReference>
<dbReference type="PROSITE" id="PS00086">
    <property type="entry name" value="CYTOCHROME_P450"/>
    <property type="match status" value="1"/>
</dbReference>
<keyword evidence="3 4" id="KW-0479">Metal-binding</keyword>
<dbReference type="GO" id="GO:0020037">
    <property type="term" value="F:heme binding"/>
    <property type="evidence" value="ECO:0007669"/>
    <property type="project" value="InterPro"/>
</dbReference>
<keyword evidence="3 4" id="KW-0349">Heme</keyword>
<dbReference type="KEGG" id="mor:MOC_3877"/>
<dbReference type="eggNOG" id="COG2124">
    <property type="taxonomic scope" value="Bacteria"/>
</dbReference>
<keyword evidence="4" id="KW-0560">Oxidoreductase</keyword>
<dbReference type="Pfam" id="PF00067">
    <property type="entry name" value="p450"/>
    <property type="match status" value="1"/>
</dbReference>
<dbReference type="InterPro" id="IPR036396">
    <property type="entry name" value="Cyt_P450_sf"/>
</dbReference>
<dbReference type="GO" id="GO:0004497">
    <property type="term" value="F:monooxygenase activity"/>
    <property type="evidence" value="ECO:0007669"/>
    <property type="project" value="UniProtKB-KW"/>
</dbReference>
<dbReference type="InterPro" id="IPR017972">
    <property type="entry name" value="Cyt_P450_CS"/>
</dbReference>
<evidence type="ECO:0000256" key="5">
    <source>
        <dbReference type="SAM" id="MobiDB-lite"/>
    </source>
</evidence>
<proteinExistence type="inferred from homology"/>
<protein>
    <submittedName>
        <fullName evidence="6">Cytochrome P450</fullName>
    </submittedName>
</protein>
<evidence type="ECO:0000313" key="7">
    <source>
        <dbReference type="Proteomes" id="UP000029492"/>
    </source>
</evidence>
<comment type="similarity">
    <text evidence="2 4">Belongs to the cytochrome P450 family.</text>
</comment>
<dbReference type="RefSeq" id="WP_051976078.1">
    <property type="nucleotide sequence ID" value="NZ_CP003811.1"/>
</dbReference>
<dbReference type="HOGENOM" id="CLU_001570_5_1_5"/>